<evidence type="ECO:0000256" key="5">
    <source>
        <dbReference type="ARBA" id="ARBA00023002"/>
    </source>
</evidence>
<evidence type="ECO:0000256" key="1">
    <source>
        <dbReference type="ARBA" id="ARBA00004994"/>
    </source>
</evidence>
<dbReference type="RefSeq" id="WP_141167938.1">
    <property type="nucleotide sequence ID" value="NZ_VHLH01000032.1"/>
</dbReference>
<accession>A0A506TYB5</accession>
<comment type="similarity">
    <text evidence="2">Belongs to the lysopine/nopaline/octopine/opine/vitopine dehydrogenases family.</text>
</comment>
<proteinExistence type="inferred from homology"/>
<keyword evidence="5" id="KW-0560">Oxidoreductase</keyword>
<dbReference type="InterPro" id="IPR036291">
    <property type="entry name" value="NAD(P)-bd_dom_sf"/>
</dbReference>
<dbReference type="AlphaFoldDB" id="A0A506TYB5"/>
<dbReference type="OrthoDB" id="6135265at2"/>
<evidence type="ECO:0000256" key="2">
    <source>
        <dbReference type="ARBA" id="ARBA00008730"/>
    </source>
</evidence>
<dbReference type="PANTHER" id="PTHR38015">
    <property type="entry name" value="BLR6086 PROTEIN"/>
    <property type="match status" value="1"/>
</dbReference>
<sequence length="359" mass="38696">MKIAVLGGGNGCYAAVADLAEAGHQVRFWRRNYRDFGPVAERGALILRDSKGEREVRPDRITDDIGEAVDGAALIVAPLPAFAQADLAERLAPHLTDDQVIFLPPGTFGSYAMLAALRAKGCNAAIMIAETGTLPWLARKRDAGTVAITTRASRLPTGVVPARRSEEALKVVAEAFPNAIEPVEDGLSGALMNAGPIIHPPLILMNAGPIEHFDRWDIHNEGTQLSIRRVHGALDGERIAIRERLGYAPPHFPLADHYETSNWMYGHLAHDRLVDSGDWHETLDFESHRYMREDIAMGLALLVSLGEWSGTPCPVAAGLLSIASAVTGEDLRANGRTVETLGLADYSPADLKAMLAEGP</sequence>
<dbReference type="EMBL" id="VHLH01000032">
    <property type="protein sequence ID" value="TPW26306.1"/>
    <property type="molecule type" value="Genomic_DNA"/>
</dbReference>
<name>A0A506TYB5_9HYPH</name>
<feature type="domain" description="Ketopantoate reductase N-terminal" evidence="8">
    <location>
        <begin position="3"/>
        <end position="102"/>
    </location>
</feature>
<comment type="caution">
    <text evidence="9">The sequence shown here is derived from an EMBL/GenBank/DDBJ whole genome shotgun (WGS) entry which is preliminary data.</text>
</comment>
<dbReference type="InterPro" id="IPR013328">
    <property type="entry name" value="6PGD_dom2"/>
</dbReference>
<comment type="catalytic activity">
    <reaction evidence="6">
        <text>(R)-pantoate + NADP(+) = 2-dehydropantoate + NADPH + H(+)</text>
        <dbReference type="Rhea" id="RHEA:16233"/>
        <dbReference type="ChEBI" id="CHEBI:11561"/>
        <dbReference type="ChEBI" id="CHEBI:15378"/>
        <dbReference type="ChEBI" id="CHEBI:15980"/>
        <dbReference type="ChEBI" id="CHEBI:57783"/>
        <dbReference type="ChEBI" id="CHEBI:58349"/>
        <dbReference type="EC" id="1.1.1.169"/>
    </reaction>
</comment>
<dbReference type="InterPro" id="IPR013332">
    <property type="entry name" value="KPR_N"/>
</dbReference>
<dbReference type="GO" id="GO:0008677">
    <property type="term" value="F:2-dehydropantoate 2-reductase activity"/>
    <property type="evidence" value="ECO:0007669"/>
    <property type="project" value="UniProtKB-EC"/>
</dbReference>
<keyword evidence="10" id="KW-1185">Reference proteome</keyword>
<evidence type="ECO:0000313" key="9">
    <source>
        <dbReference type="EMBL" id="TPW26306.1"/>
    </source>
</evidence>
<comment type="pathway">
    <text evidence="1">Cofactor biosynthesis; (R)-pantothenate biosynthesis; (R)-pantoate from 3-methyl-2-oxobutanoate: step 2/2.</text>
</comment>
<evidence type="ECO:0000256" key="6">
    <source>
        <dbReference type="ARBA" id="ARBA00048793"/>
    </source>
</evidence>
<evidence type="ECO:0000259" key="8">
    <source>
        <dbReference type="Pfam" id="PF02558"/>
    </source>
</evidence>
<dbReference type="Gene3D" id="1.10.1040.10">
    <property type="entry name" value="N-(1-d-carboxylethyl)-l-norvaline Dehydrogenase, domain 2"/>
    <property type="match status" value="1"/>
</dbReference>
<dbReference type="InterPro" id="IPR003421">
    <property type="entry name" value="Opine_DH"/>
</dbReference>
<reference evidence="9 10" key="1">
    <citation type="submission" date="2019-06" db="EMBL/GenBank/DDBJ databases">
        <authorList>
            <person name="Li M."/>
        </authorList>
    </citation>
    <scope>NUCLEOTIDE SEQUENCE [LARGE SCALE GENOMIC DNA]</scope>
    <source>
        <strain evidence="9 10">BGMRC6574</strain>
    </source>
</reference>
<feature type="domain" description="Opine dehydrogenase" evidence="7">
    <location>
        <begin position="184"/>
        <end position="326"/>
    </location>
</feature>
<dbReference type="InterPro" id="IPR008927">
    <property type="entry name" value="6-PGluconate_DH-like_C_sf"/>
</dbReference>
<gene>
    <name evidence="9" type="ORF">FJU11_15250</name>
</gene>
<dbReference type="Proteomes" id="UP000320314">
    <property type="component" value="Unassembled WGS sequence"/>
</dbReference>
<dbReference type="Pfam" id="PF02317">
    <property type="entry name" value="Octopine_DH"/>
    <property type="match status" value="1"/>
</dbReference>
<evidence type="ECO:0000259" key="7">
    <source>
        <dbReference type="Pfam" id="PF02317"/>
    </source>
</evidence>
<organism evidence="9 10">
    <name type="scientific">Pararhizobium mangrovi</name>
    <dbReference type="NCBI Taxonomy" id="2590452"/>
    <lineage>
        <taxon>Bacteria</taxon>
        <taxon>Pseudomonadati</taxon>
        <taxon>Pseudomonadota</taxon>
        <taxon>Alphaproteobacteria</taxon>
        <taxon>Hyphomicrobiales</taxon>
        <taxon>Rhizobiaceae</taxon>
        <taxon>Rhizobium/Agrobacterium group</taxon>
        <taxon>Pararhizobium</taxon>
    </lineage>
</organism>
<dbReference type="Pfam" id="PF02558">
    <property type="entry name" value="ApbA"/>
    <property type="match status" value="1"/>
</dbReference>
<dbReference type="UniPathway" id="UPA00028">
    <property type="reaction ID" value="UER00004"/>
</dbReference>
<dbReference type="InterPro" id="IPR051729">
    <property type="entry name" value="Opine/Lysopine_DH"/>
</dbReference>
<protein>
    <recommendedName>
        <fullName evidence="3">2-dehydropantoate 2-reductase</fullName>
    </recommendedName>
</protein>
<dbReference type="Gene3D" id="3.40.50.720">
    <property type="entry name" value="NAD(P)-binding Rossmann-like Domain"/>
    <property type="match status" value="1"/>
</dbReference>
<evidence type="ECO:0000313" key="10">
    <source>
        <dbReference type="Proteomes" id="UP000320314"/>
    </source>
</evidence>
<evidence type="ECO:0000256" key="3">
    <source>
        <dbReference type="ARBA" id="ARBA00019465"/>
    </source>
</evidence>
<keyword evidence="4" id="KW-0566">Pantothenate biosynthesis</keyword>
<evidence type="ECO:0000256" key="4">
    <source>
        <dbReference type="ARBA" id="ARBA00022655"/>
    </source>
</evidence>
<dbReference type="PANTHER" id="PTHR38015:SF1">
    <property type="entry name" value="OPINE DEHYDROGENASE DOMAIN-CONTAINING PROTEIN"/>
    <property type="match status" value="1"/>
</dbReference>
<dbReference type="SUPFAM" id="SSF48179">
    <property type="entry name" value="6-phosphogluconate dehydrogenase C-terminal domain-like"/>
    <property type="match status" value="1"/>
</dbReference>
<dbReference type="GO" id="GO:0015940">
    <property type="term" value="P:pantothenate biosynthetic process"/>
    <property type="evidence" value="ECO:0007669"/>
    <property type="project" value="UniProtKB-UniPathway"/>
</dbReference>
<dbReference type="SUPFAM" id="SSF51735">
    <property type="entry name" value="NAD(P)-binding Rossmann-fold domains"/>
    <property type="match status" value="1"/>
</dbReference>